<dbReference type="GO" id="GO:0031543">
    <property type="term" value="F:peptidyl-proline dioxygenase activity"/>
    <property type="evidence" value="ECO:0007669"/>
    <property type="project" value="TreeGrafter"/>
</dbReference>
<evidence type="ECO:0000256" key="1">
    <source>
        <dbReference type="ARBA" id="ARBA00001961"/>
    </source>
</evidence>
<evidence type="ECO:0000256" key="3">
    <source>
        <dbReference type="ARBA" id="ARBA00022896"/>
    </source>
</evidence>
<feature type="domain" description="Fe2OG dioxygenase" evidence="7">
    <location>
        <begin position="141"/>
        <end position="239"/>
    </location>
</feature>
<dbReference type="GeneID" id="44132485"/>
<reference evidence="9 11" key="3">
    <citation type="submission" date="2018-07" db="EMBL/GenBank/DDBJ databases">
        <title>Genomic and Epidemiologic Investigation of an Indolent Hospital Outbreak.</title>
        <authorList>
            <person name="Johnson R.C."/>
            <person name="Deming C."/>
            <person name="Conlan S."/>
            <person name="Zellmer C.J."/>
            <person name="Michelin A.V."/>
            <person name="Lee-Lin S."/>
            <person name="Thomas P.J."/>
            <person name="Park M."/>
            <person name="Weingarten R.A."/>
            <person name="Less J."/>
            <person name="Dekker J.P."/>
            <person name="Frank K.M."/>
            <person name="Musser K.A."/>
            <person name="Mcquiston J.R."/>
            <person name="Henderson D.K."/>
            <person name="Lau A.F."/>
            <person name="Palmore T.N."/>
            <person name="Segre J.A."/>
        </authorList>
    </citation>
    <scope>NUCLEOTIDE SEQUENCE [LARGE SCALE GENOMIC DNA]</scope>
    <source>
        <strain evidence="9 11">SK-NIH.Env10_0317</strain>
    </source>
</reference>
<dbReference type="Proteomes" id="UP000185161">
    <property type="component" value="Chromosome"/>
</dbReference>
<evidence type="ECO:0000313" key="11">
    <source>
        <dbReference type="Proteomes" id="UP000286681"/>
    </source>
</evidence>
<dbReference type="OrthoDB" id="9783171at2"/>
<dbReference type="GO" id="GO:0005737">
    <property type="term" value="C:cytoplasm"/>
    <property type="evidence" value="ECO:0007669"/>
    <property type="project" value="TreeGrafter"/>
</dbReference>
<protein>
    <submittedName>
        <fullName evidence="8">Proline hydroxylase</fullName>
    </submittedName>
</protein>
<gene>
    <name evidence="8" type="ORF">BRX40_07940</name>
    <name evidence="9" type="ORF">CA257_14930</name>
</gene>
<evidence type="ECO:0000313" key="8">
    <source>
        <dbReference type="EMBL" id="APR52369.1"/>
    </source>
</evidence>
<evidence type="ECO:0000256" key="5">
    <source>
        <dbReference type="ARBA" id="ARBA00023002"/>
    </source>
</evidence>
<keyword evidence="10" id="KW-1185">Reference proteome</keyword>
<dbReference type="SMART" id="SM00702">
    <property type="entry name" value="P4Hc"/>
    <property type="match status" value="1"/>
</dbReference>
<dbReference type="EMBL" id="CP018820">
    <property type="protein sequence ID" value="APR52369.1"/>
    <property type="molecule type" value="Genomic_DNA"/>
</dbReference>
<evidence type="ECO:0000313" key="10">
    <source>
        <dbReference type="Proteomes" id="UP000185161"/>
    </source>
</evidence>
<organism evidence="8 10">
    <name type="scientific">Sphingomonas koreensis</name>
    <dbReference type="NCBI Taxonomy" id="93064"/>
    <lineage>
        <taxon>Bacteria</taxon>
        <taxon>Pseudomonadati</taxon>
        <taxon>Pseudomonadota</taxon>
        <taxon>Alphaproteobacteria</taxon>
        <taxon>Sphingomonadales</taxon>
        <taxon>Sphingomonadaceae</taxon>
        <taxon>Sphingomonas</taxon>
    </lineage>
</organism>
<name>A0A1L6J8Z2_9SPHN</name>
<dbReference type="PANTHER" id="PTHR12117:SF0">
    <property type="entry name" value="PROLYL 3-HYDROXYLASE OGFOD1"/>
    <property type="match status" value="1"/>
</dbReference>
<dbReference type="KEGG" id="skr:BRX40_07940"/>
<dbReference type="GO" id="GO:0031418">
    <property type="term" value="F:L-ascorbic acid binding"/>
    <property type="evidence" value="ECO:0007669"/>
    <property type="project" value="UniProtKB-KW"/>
</dbReference>
<keyword evidence="5" id="KW-0560">Oxidoreductase</keyword>
<sequence length="246" mass="26538">MSTVGFALHPSIDPEQLAARFARDRRVQIAPFLIETDAERLAAQLAIRADWRRVLNSDTKVFEFAASELEALSAAQVKRLDDAVHAAARDGFQYRYDSIRVPDGVAERVASDDPVAAFAAFLSDRPVLTLLEKIAGAKGLGFADAQATRYGAGDFLTAHDDDVPGKHRHAAYVLGLTRGWRAEWGGLLLFHGGTGGVAEGYVPAFNTLSLFAVPQPHSVSLVAPFAGGPRLSITGWLRRRPDSSTS</sequence>
<accession>A0A1L6J8Z2</accession>
<evidence type="ECO:0000313" key="9">
    <source>
        <dbReference type="EMBL" id="RSV01480.1"/>
    </source>
</evidence>
<keyword evidence="3" id="KW-0847">Vitamin C</keyword>
<dbReference type="AlphaFoldDB" id="A0A1L6J8Z2"/>
<comment type="cofactor">
    <cofactor evidence="1">
        <name>L-ascorbate</name>
        <dbReference type="ChEBI" id="CHEBI:38290"/>
    </cofactor>
</comment>
<dbReference type="GO" id="GO:0006449">
    <property type="term" value="P:regulation of translational termination"/>
    <property type="evidence" value="ECO:0007669"/>
    <property type="project" value="TreeGrafter"/>
</dbReference>
<dbReference type="RefSeq" id="WP_075151230.1">
    <property type="nucleotide sequence ID" value="NZ_CP018820.1"/>
</dbReference>
<dbReference type="GO" id="GO:0005506">
    <property type="term" value="F:iron ion binding"/>
    <property type="evidence" value="ECO:0007669"/>
    <property type="project" value="InterPro"/>
</dbReference>
<dbReference type="Pfam" id="PF13661">
    <property type="entry name" value="2OG-FeII_Oxy_4"/>
    <property type="match status" value="1"/>
</dbReference>
<dbReference type="InterPro" id="IPR006620">
    <property type="entry name" value="Pro_4_hyd_alph"/>
</dbReference>
<dbReference type="PROSITE" id="PS51471">
    <property type="entry name" value="FE2OG_OXY"/>
    <property type="match status" value="1"/>
</dbReference>
<keyword evidence="4" id="KW-0223">Dioxygenase</keyword>
<evidence type="ECO:0000259" key="7">
    <source>
        <dbReference type="PROSITE" id="PS51471"/>
    </source>
</evidence>
<dbReference type="InterPro" id="IPR005123">
    <property type="entry name" value="Oxoglu/Fe-dep_dioxygenase_dom"/>
</dbReference>
<dbReference type="InterPro" id="IPR039558">
    <property type="entry name" value="TPA1/OFD1_N"/>
</dbReference>
<evidence type="ECO:0000256" key="4">
    <source>
        <dbReference type="ARBA" id="ARBA00022964"/>
    </source>
</evidence>
<dbReference type="Proteomes" id="UP000286681">
    <property type="component" value="Unassembled WGS sequence"/>
</dbReference>
<dbReference type="InterPro" id="IPR051842">
    <property type="entry name" value="uS12_prolyl_hydroxylase"/>
</dbReference>
<evidence type="ECO:0000256" key="2">
    <source>
        <dbReference type="ARBA" id="ARBA00022723"/>
    </source>
</evidence>
<evidence type="ECO:0000256" key="6">
    <source>
        <dbReference type="ARBA" id="ARBA00023004"/>
    </source>
</evidence>
<proteinExistence type="predicted"/>
<dbReference type="EMBL" id="QQWO01000012">
    <property type="protein sequence ID" value="RSV01480.1"/>
    <property type="molecule type" value="Genomic_DNA"/>
</dbReference>
<dbReference type="PANTHER" id="PTHR12117">
    <property type="entry name" value="HISTONE ACETYLTRANSFERASE COMPLEX"/>
    <property type="match status" value="1"/>
</dbReference>
<keyword evidence="2" id="KW-0479">Metal-binding</keyword>
<reference evidence="10" key="2">
    <citation type="submission" date="2016-12" db="EMBL/GenBank/DDBJ databases">
        <title>Whole genome sequencing of Sphingomonas sp. ABOJV.</title>
        <authorList>
            <person name="Conlan S."/>
            <person name="Thomas P.J."/>
            <person name="Mullikin J."/>
            <person name="Palmore T.N."/>
            <person name="Frank K.M."/>
            <person name="Segre J.A."/>
        </authorList>
    </citation>
    <scope>NUCLEOTIDE SEQUENCE [LARGE SCALE GENOMIC DNA]</scope>
    <source>
        <strain evidence="10">ABOJV</strain>
    </source>
</reference>
<dbReference type="Gene3D" id="2.60.120.620">
    <property type="entry name" value="q2cbj1_9rhob like domain"/>
    <property type="match status" value="1"/>
</dbReference>
<keyword evidence="6" id="KW-0408">Iron</keyword>
<dbReference type="STRING" id="93064.BRX40_07940"/>
<reference evidence="8" key="1">
    <citation type="submission" date="2016-12" db="EMBL/GenBank/DDBJ databases">
        <title>Whole genome sequencing of Sphingomonas koreensis.</title>
        <authorList>
            <person name="Conlan S."/>
            <person name="Thomas P.J."/>
            <person name="Mullikin J."/>
            <person name="Palmore T.N."/>
            <person name="Frank K.M."/>
            <person name="Segre J.A."/>
        </authorList>
    </citation>
    <scope>NUCLEOTIDE SEQUENCE</scope>
    <source>
        <strain evidence="8">ABOJV</strain>
    </source>
</reference>